<evidence type="ECO:0000313" key="9">
    <source>
        <dbReference type="Proteomes" id="UP000002640"/>
    </source>
</evidence>
<dbReference type="OMA" id="NPQHRFK"/>
<name>G4YM89_PHYSP</name>
<dbReference type="KEGG" id="psoj:PHYSODRAFT_321612"/>
<organism evidence="8 9">
    <name type="scientific">Phytophthora sojae (strain P6497)</name>
    <name type="common">Soybean stem and root rot agent</name>
    <name type="synonym">Phytophthora megasperma f. sp. glycines</name>
    <dbReference type="NCBI Taxonomy" id="1094619"/>
    <lineage>
        <taxon>Eukaryota</taxon>
        <taxon>Sar</taxon>
        <taxon>Stramenopiles</taxon>
        <taxon>Oomycota</taxon>
        <taxon>Peronosporomycetes</taxon>
        <taxon>Peronosporales</taxon>
        <taxon>Peronosporaceae</taxon>
        <taxon>Phytophthora</taxon>
    </lineage>
</organism>
<feature type="region of interest" description="Disordered" evidence="5">
    <location>
        <begin position="701"/>
        <end position="735"/>
    </location>
</feature>
<dbReference type="CDD" id="cd24162">
    <property type="entry name" value="Prp3_C"/>
    <property type="match status" value="1"/>
</dbReference>
<feature type="domain" description="Pre-mRNA-splicing factor 3" evidence="7">
    <location>
        <begin position="210"/>
        <end position="461"/>
    </location>
</feature>
<dbReference type="PANTHER" id="PTHR14212">
    <property type="entry name" value="U4/U6-ASSOCIATED RNA SPLICING FACTOR-RELATED"/>
    <property type="match status" value="1"/>
</dbReference>
<dbReference type="RefSeq" id="XP_009515172.1">
    <property type="nucleotide sequence ID" value="XM_009516877.1"/>
</dbReference>
<dbReference type="PANTHER" id="PTHR14212:SF0">
    <property type="entry name" value="U4_U6 SMALL NUCLEAR RIBONUCLEOPROTEIN PRP3"/>
    <property type="match status" value="1"/>
</dbReference>
<dbReference type="Pfam" id="PF08572">
    <property type="entry name" value="PRP3"/>
    <property type="match status" value="1"/>
</dbReference>
<evidence type="ECO:0000259" key="7">
    <source>
        <dbReference type="Pfam" id="PF08572"/>
    </source>
</evidence>
<feature type="compositionally biased region" description="Low complexity" evidence="5">
    <location>
        <begin position="18"/>
        <end position="32"/>
    </location>
</feature>
<dbReference type="Proteomes" id="UP000002640">
    <property type="component" value="Unassembled WGS sequence"/>
</dbReference>
<dbReference type="GO" id="GO:0000398">
    <property type="term" value="P:mRNA splicing, via spliceosome"/>
    <property type="evidence" value="ECO:0007669"/>
    <property type="project" value="InterPro"/>
</dbReference>
<feature type="region of interest" description="Disordered" evidence="5">
    <location>
        <begin position="748"/>
        <end position="865"/>
    </location>
</feature>
<dbReference type="InterPro" id="IPR027104">
    <property type="entry name" value="Prp3"/>
</dbReference>
<gene>
    <name evidence="8" type="ORF">PHYSODRAFT_321612</name>
</gene>
<dbReference type="GeneID" id="20644685"/>
<sequence>MEPHAEAPRRKRKSRFSDAPADAAAPAAKRAAVGSNGSTPALDPAALARAAAAKISRAIPGSAAAAAAFSVPAAAASATPAHLDPEELRRIDQEKKRRTDQIYKSVQSQMSHIKALLRKPGPAAAAAATAAAQAAGVGSGTFMPAPLLLDEQGREIDAAGNVVAEKPTVAPVATLKANQAGARGSDAVKKNQNPYLSHLTVGEEDKLEAVDPRLKVTKRETRARKTFNFVAQGTYVKQAEQVRARDAKKMMAGFTSGRNPRGYQKESIVPIDESAEPTPEDDEKASRMEVDSVEVPPKPEMSTPDVEWWDVEYLPKDKRSMVDKFGFIKAKVRKEDPESTVAYTDMKLKCCGTAHVIEHPARLNLIVKQDDKPVAVPLLLTAAERKKIRRQNRADREKEKQDKIALGLLPPPEPKVKLSNMMRVLSEQAVADPSAIERKVREQIAQREKNHEMRNLARKLTPEERREKKLRKIKEDAAGDIHVALFKVPDLSNPQHRFKVDVNAQQYHLTGGVLICKDSNINMVVVEGGRKAIKQYTKLMMRRIDWLGAREAEQESDSEDEDAAKRGNGCLLVWQGVVARKAFNNFRFQECRTTVTARKVMEAKNVVHYWDLVEKSAETAAAAPATKTALVEAGGQRLRSECQLRDSRSDSQQQKIIVIRSRRSRFRCTWLGADRQVSAAEKYSGGGGDGNSGLNLARKKLSAPTAPAIQPRTSERNGQRRRQQQQRAHNTESLASRALARVSIELQPARNGPSRQQSASPSAPDGGWSSGIDDGRSSVCAPLSPIPAPRAPSAPRCNAGRGCRSRVPIPGQKLQAPEVVEPGSAPWQHIQQSLCARGPEGEEPSGLGASSPRTAAEEGSLAQPE</sequence>
<proteinExistence type="predicted"/>
<feature type="compositionally biased region" description="Acidic residues" evidence="5">
    <location>
        <begin position="273"/>
        <end position="283"/>
    </location>
</feature>
<feature type="compositionally biased region" description="Low complexity" evidence="5">
    <location>
        <begin position="753"/>
        <end position="764"/>
    </location>
</feature>
<protein>
    <submittedName>
        <fullName evidence="8">Uncharacterized protein</fullName>
    </submittedName>
</protein>
<evidence type="ECO:0000256" key="3">
    <source>
        <dbReference type="ARBA" id="ARBA00023187"/>
    </source>
</evidence>
<dbReference type="InterPro" id="IPR013881">
    <property type="entry name" value="Pre-mRNA_splic_Prp3_dom"/>
</dbReference>
<reference evidence="8 9" key="1">
    <citation type="journal article" date="2006" name="Science">
        <title>Phytophthora genome sequences uncover evolutionary origins and mechanisms of pathogenesis.</title>
        <authorList>
            <person name="Tyler B.M."/>
            <person name="Tripathy S."/>
            <person name="Zhang X."/>
            <person name="Dehal P."/>
            <person name="Jiang R.H."/>
            <person name="Aerts A."/>
            <person name="Arredondo F.D."/>
            <person name="Baxter L."/>
            <person name="Bensasson D."/>
            <person name="Beynon J.L."/>
            <person name="Chapman J."/>
            <person name="Damasceno C.M."/>
            <person name="Dorrance A.E."/>
            <person name="Dou D."/>
            <person name="Dickerman A.W."/>
            <person name="Dubchak I.L."/>
            <person name="Garbelotto M."/>
            <person name="Gijzen M."/>
            <person name="Gordon S.G."/>
            <person name="Govers F."/>
            <person name="Grunwald N.J."/>
            <person name="Huang W."/>
            <person name="Ivors K.L."/>
            <person name="Jones R.W."/>
            <person name="Kamoun S."/>
            <person name="Krampis K."/>
            <person name="Lamour K.H."/>
            <person name="Lee M.K."/>
            <person name="McDonald W.H."/>
            <person name="Medina M."/>
            <person name="Meijer H.J."/>
            <person name="Nordberg E.K."/>
            <person name="Maclean D.J."/>
            <person name="Ospina-Giraldo M.D."/>
            <person name="Morris P.F."/>
            <person name="Phuntumart V."/>
            <person name="Putnam N.H."/>
            <person name="Rash S."/>
            <person name="Rose J.K."/>
            <person name="Sakihama Y."/>
            <person name="Salamov A.A."/>
            <person name="Savidor A."/>
            <person name="Scheuring C.F."/>
            <person name="Smith B.M."/>
            <person name="Sobral B.W."/>
            <person name="Terry A."/>
            <person name="Torto-Alalibo T.A."/>
            <person name="Win J."/>
            <person name="Xu Z."/>
            <person name="Zhang H."/>
            <person name="Grigoriev I.V."/>
            <person name="Rokhsar D.S."/>
            <person name="Boore J.L."/>
        </authorList>
    </citation>
    <scope>NUCLEOTIDE SEQUENCE [LARGE SCALE GENOMIC DNA]</scope>
    <source>
        <strain evidence="8 9">P6497</strain>
    </source>
</reference>
<comment type="subcellular location">
    <subcellularLocation>
        <location evidence="1">Nucleus</location>
    </subcellularLocation>
</comment>
<dbReference type="AlphaFoldDB" id="G4YM89"/>
<feature type="compositionally biased region" description="Basic and acidic residues" evidence="5">
    <location>
        <begin position="83"/>
        <end position="101"/>
    </location>
</feature>
<feature type="region of interest" description="Disordered" evidence="5">
    <location>
        <begin position="271"/>
        <end position="301"/>
    </location>
</feature>
<accession>G4YM89</accession>
<evidence type="ECO:0000256" key="5">
    <source>
        <dbReference type="SAM" id="MobiDB-lite"/>
    </source>
</evidence>
<evidence type="ECO:0000259" key="6">
    <source>
        <dbReference type="Pfam" id="PF06544"/>
    </source>
</evidence>
<dbReference type="Pfam" id="PF06544">
    <property type="entry name" value="Prp3_C"/>
    <property type="match status" value="1"/>
</dbReference>
<feature type="domain" description="Small nuclear ribonucleoprotein Prp3 C-terminal" evidence="6">
    <location>
        <begin position="484"/>
        <end position="613"/>
    </location>
</feature>
<evidence type="ECO:0000256" key="2">
    <source>
        <dbReference type="ARBA" id="ARBA00022664"/>
    </source>
</evidence>
<feature type="region of interest" description="Disordered" evidence="5">
    <location>
        <begin position="1"/>
        <end position="42"/>
    </location>
</feature>
<evidence type="ECO:0000256" key="4">
    <source>
        <dbReference type="ARBA" id="ARBA00023242"/>
    </source>
</evidence>
<dbReference type="STRING" id="1094619.G4YM89"/>
<feature type="region of interest" description="Disordered" evidence="5">
    <location>
        <begin position="75"/>
        <end position="101"/>
    </location>
</feature>
<keyword evidence="2" id="KW-0507">mRNA processing</keyword>
<dbReference type="GO" id="GO:0046540">
    <property type="term" value="C:U4/U6 x U5 tri-snRNP complex"/>
    <property type="evidence" value="ECO:0007669"/>
    <property type="project" value="InterPro"/>
</dbReference>
<dbReference type="FunCoup" id="G4YM89">
    <property type="interactions" value="55"/>
</dbReference>
<dbReference type="SMR" id="G4YM89"/>
<keyword evidence="4" id="KW-0539">Nucleus</keyword>
<keyword evidence="9" id="KW-1185">Reference proteome</keyword>
<evidence type="ECO:0000313" key="8">
    <source>
        <dbReference type="EMBL" id="EGZ27897.1"/>
    </source>
</evidence>
<keyword evidence="3" id="KW-0508">mRNA splicing</keyword>
<dbReference type="InterPro" id="IPR010541">
    <property type="entry name" value="Prp3_C"/>
</dbReference>
<dbReference type="EMBL" id="JH159151">
    <property type="protein sequence ID" value="EGZ27897.1"/>
    <property type="molecule type" value="Genomic_DNA"/>
</dbReference>
<evidence type="ECO:0000256" key="1">
    <source>
        <dbReference type="ARBA" id="ARBA00004123"/>
    </source>
</evidence>
<dbReference type="InParanoid" id="G4YM89"/>